<keyword evidence="4" id="KW-1185">Reference proteome</keyword>
<evidence type="ECO:0000259" key="2">
    <source>
        <dbReference type="PROSITE" id="PS50240"/>
    </source>
</evidence>
<keyword evidence="1" id="KW-0732">Signal</keyword>
<dbReference type="InterPro" id="IPR043504">
    <property type="entry name" value="Peptidase_S1_PA_chymotrypsin"/>
</dbReference>
<dbReference type="InterPro" id="IPR001254">
    <property type="entry name" value="Trypsin_dom"/>
</dbReference>
<dbReference type="InterPro" id="IPR050966">
    <property type="entry name" value="Glutamyl_endopeptidase"/>
</dbReference>
<dbReference type="SMART" id="SM00020">
    <property type="entry name" value="Tryp_SPc"/>
    <property type="match status" value="1"/>
</dbReference>
<evidence type="ECO:0000313" key="3">
    <source>
        <dbReference type="EMBL" id="RKE96802.1"/>
    </source>
</evidence>
<gene>
    <name evidence="3" type="ORF">C8N30_1372</name>
</gene>
<dbReference type="PANTHER" id="PTHR15462:SF8">
    <property type="entry name" value="SERINE PROTEASE"/>
    <property type="match status" value="1"/>
</dbReference>
<dbReference type="InterPro" id="IPR001314">
    <property type="entry name" value="Peptidase_S1A"/>
</dbReference>
<reference evidence="3 4" key="1">
    <citation type="submission" date="2018-09" db="EMBL/GenBank/DDBJ databases">
        <title>Genomic Encyclopedia of Archaeal and Bacterial Type Strains, Phase II (KMG-II): from individual species to whole genera.</title>
        <authorList>
            <person name="Goeker M."/>
        </authorList>
    </citation>
    <scope>NUCLEOTIDE SEQUENCE [LARGE SCALE GENOMIC DNA]</scope>
    <source>
        <strain evidence="3 4">DSM 11458</strain>
    </source>
</reference>
<dbReference type="GO" id="GO:0004252">
    <property type="term" value="F:serine-type endopeptidase activity"/>
    <property type="evidence" value="ECO:0007669"/>
    <property type="project" value="InterPro"/>
</dbReference>
<dbReference type="SUPFAM" id="SSF50494">
    <property type="entry name" value="Trypsin-like serine proteases"/>
    <property type="match status" value="1"/>
</dbReference>
<sequence>MEQGSGWAEAPNLFRRSLILLLTLCAVPALADSALVGLTRVEQASPWKAVGRLDTSDGSYCTATLIAPDLVLSAAHCVYTREGQRLAPGDLVFRAGYREGRVEAERKVLQIALPDAYDYNSGDPKVRIANDVVLLRLHTPVASHIIAPFVVEQRTLDHGEVTVVSYGQGRDAVPSLQSTCAILRSFDGVMVMSCDTTFGSSGAPVFIRDGIQIKIASIVSGSARIDGVQRTTGMALPEIVATLKAKLIAEGAPPPAVLNRMGAGTRAAGGAKFIRPGGS</sequence>
<keyword evidence="3" id="KW-0645">Protease</keyword>
<evidence type="ECO:0000256" key="1">
    <source>
        <dbReference type="ARBA" id="ARBA00022729"/>
    </source>
</evidence>
<dbReference type="PROSITE" id="PS00134">
    <property type="entry name" value="TRYPSIN_HIS"/>
    <property type="match status" value="1"/>
</dbReference>
<protein>
    <submittedName>
        <fullName evidence="3">Protease YdgD</fullName>
    </submittedName>
</protein>
<evidence type="ECO:0000313" key="4">
    <source>
        <dbReference type="Proteomes" id="UP000284407"/>
    </source>
</evidence>
<feature type="domain" description="Peptidase S1" evidence="2">
    <location>
        <begin position="35"/>
        <end position="248"/>
    </location>
</feature>
<dbReference type="InterPro" id="IPR018114">
    <property type="entry name" value="TRYPSIN_HIS"/>
</dbReference>
<dbReference type="AlphaFoldDB" id="A0A420DRE0"/>
<dbReference type="Proteomes" id="UP000284407">
    <property type="component" value="Unassembled WGS sequence"/>
</dbReference>
<dbReference type="PRINTS" id="PR00722">
    <property type="entry name" value="CHYMOTRYPSIN"/>
</dbReference>
<organism evidence="3 4">
    <name type="scientific">Sulfitobacter guttiformis</name>
    <dbReference type="NCBI Taxonomy" id="74349"/>
    <lineage>
        <taxon>Bacteria</taxon>
        <taxon>Pseudomonadati</taxon>
        <taxon>Pseudomonadota</taxon>
        <taxon>Alphaproteobacteria</taxon>
        <taxon>Rhodobacterales</taxon>
        <taxon>Roseobacteraceae</taxon>
        <taxon>Sulfitobacter</taxon>
    </lineage>
</organism>
<proteinExistence type="predicted"/>
<dbReference type="PANTHER" id="PTHR15462">
    <property type="entry name" value="SERINE PROTEASE"/>
    <property type="match status" value="1"/>
</dbReference>
<keyword evidence="3" id="KW-0378">Hydrolase</keyword>
<accession>A0A420DRE0</accession>
<name>A0A420DRE0_9RHOB</name>
<dbReference type="PROSITE" id="PS50240">
    <property type="entry name" value="TRYPSIN_DOM"/>
    <property type="match status" value="1"/>
</dbReference>
<dbReference type="InterPro" id="IPR009003">
    <property type="entry name" value="Peptidase_S1_PA"/>
</dbReference>
<dbReference type="Pfam" id="PF00089">
    <property type="entry name" value="Trypsin"/>
    <property type="match status" value="1"/>
</dbReference>
<dbReference type="GO" id="GO:0006508">
    <property type="term" value="P:proteolysis"/>
    <property type="evidence" value="ECO:0007669"/>
    <property type="project" value="UniProtKB-KW"/>
</dbReference>
<comment type="caution">
    <text evidence="3">The sequence shown here is derived from an EMBL/GenBank/DDBJ whole genome shotgun (WGS) entry which is preliminary data.</text>
</comment>
<dbReference type="EMBL" id="RAQK01000001">
    <property type="protein sequence ID" value="RKE96802.1"/>
    <property type="molecule type" value="Genomic_DNA"/>
</dbReference>
<dbReference type="STRING" id="1443111.Z949_3385"/>
<dbReference type="Gene3D" id="2.40.10.10">
    <property type="entry name" value="Trypsin-like serine proteases"/>
    <property type="match status" value="2"/>
</dbReference>